<keyword evidence="4" id="KW-0677">Repeat</keyword>
<evidence type="ECO:0000259" key="11">
    <source>
        <dbReference type="PROSITE" id="PS51434"/>
    </source>
</evidence>
<evidence type="ECO:0000313" key="13">
    <source>
        <dbReference type="Proteomes" id="UP000240830"/>
    </source>
</evidence>
<evidence type="ECO:0000256" key="5">
    <source>
        <dbReference type="ARBA" id="ARBA00022816"/>
    </source>
</evidence>
<keyword evidence="13" id="KW-1185">Reference proteome</keyword>
<keyword evidence="9" id="KW-0539">Nucleus</keyword>
<dbReference type="GO" id="GO:0034398">
    <property type="term" value="P:telomere tethering at nuclear periphery"/>
    <property type="evidence" value="ECO:0007669"/>
    <property type="project" value="TreeGrafter"/>
</dbReference>
<gene>
    <name evidence="12" type="ORF">PSACC_02758</name>
</gene>
<dbReference type="InterPro" id="IPR036903">
    <property type="entry name" value="Nup98_auto-Pept-S59_dom_sf"/>
</dbReference>
<evidence type="ECO:0000256" key="2">
    <source>
        <dbReference type="ARBA" id="ARBA00008926"/>
    </source>
</evidence>
<dbReference type="Pfam" id="PF04096">
    <property type="entry name" value="Nucleoporin2"/>
    <property type="match status" value="1"/>
</dbReference>
<dbReference type="PROSITE" id="PS51434">
    <property type="entry name" value="NUP_C"/>
    <property type="match status" value="1"/>
</dbReference>
<keyword evidence="7" id="KW-0811">Translocation</keyword>
<dbReference type="InterPro" id="IPR037665">
    <property type="entry name" value="Nucleoporin_S59-like"/>
</dbReference>
<evidence type="ECO:0000256" key="3">
    <source>
        <dbReference type="ARBA" id="ARBA00022448"/>
    </source>
</evidence>
<evidence type="ECO:0000256" key="7">
    <source>
        <dbReference type="ARBA" id="ARBA00023010"/>
    </source>
</evidence>
<dbReference type="Pfam" id="PF21240">
    <property type="entry name" value="Nup98_GLEBS"/>
    <property type="match status" value="1"/>
</dbReference>
<comment type="subcellular location">
    <subcellularLocation>
        <location evidence="1">Nucleus</location>
        <location evidence="1">Nuclear pore complex</location>
    </subcellularLocation>
</comment>
<dbReference type="Gene3D" id="1.10.10.2360">
    <property type="match status" value="1"/>
</dbReference>
<dbReference type="GO" id="GO:0044614">
    <property type="term" value="C:nuclear pore cytoplasmic filaments"/>
    <property type="evidence" value="ECO:0007669"/>
    <property type="project" value="TreeGrafter"/>
</dbReference>
<dbReference type="Proteomes" id="UP000240830">
    <property type="component" value="Unassembled WGS sequence"/>
</dbReference>
<dbReference type="EMBL" id="MTSL01000174">
    <property type="protein sequence ID" value="PJF17443.1"/>
    <property type="molecule type" value="Genomic_DNA"/>
</dbReference>
<dbReference type="GO" id="GO:0000973">
    <property type="term" value="P:post-transcriptional tethering of RNA polymerase II gene DNA at nuclear periphery"/>
    <property type="evidence" value="ECO:0007669"/>
    <property type="project" value="TreeGrafter"/>
</dbReference>
<accession>A0A2H9TI61</accession>
<dbReference type="GO" id="GO:0003723">
    <property type="term" value="F:RNA binding"/>
    <property type="evidence" value="ECO:0007669"/>
    <property type="project" value="TreeGrafter"/>
</dbReference>
<proteinExistence type="inferred from homology"/>
<dbReference type="GO" id="GO:0051028">
    <property type="term" value="P:mRNA transport"/>
    <property type="evidence" value="ECO:0007669"/>
    <property type="project" value="UniProtKB-KW"/>
</dbReference>
<keyword evidence="8" id="KW-0906">Nuclear pore complex</keyword>
<dbReference type="PANTHER" id="PTHR23198">
    <property type="entry name" value="NUCLEOPORIN"/>
    <property type="match status" value="1"/>
</dbReference>
<feature type="domain" description="Peptidase S59" evidence="11">
    <location>
        <begin position="546"/>
        <end position="692"/>
    </location>
</feature>
<feature type="region of interest" description="Disordered" evidence="10">
    <location>
        <begin position="1"/>
        <end position="28"/>
    </location>
</feature>
<evidence type="ECO:0000256" key="4">
    <source>
        <dbReference type="ARBA" id="ARBA00022737"/>
    </source>
</evidence>
<dbReference type="GO" id="GO:0008139">
    <property type="term" value="F:nuclear localization sequence binding"/>
    <property type="evidence" value="ECO:0007669"/>
    <property type="project" value="TreeGrafter"/>
</dbReference>
<dbReference type="AlphaFoldDB" id="A0A2H9TI61"/>
<dbReference type="FunFam" id="3.30.1610.10:FF:000003">
    <property type="entry name" value="Nucleoporin SONB, putative"/>
    <property type="match status" value="1"/>
</dbReference>
<dbReference type="OrthoDB" id="3797628at2759"/>
<comment type="similarity">
    <text evidence="2">Belongs to the nucleoporin GLFG family.</text>
</comment>
<keyword evidence="6" id="KW-0653">Protein transport</keyword>
<comment type="caution">
    <text evidence="12">The sequence shown here is derived from an EMBL/GenBank/DDBJ whole genome shotgun (WGS) entry which is preliminary data.</text>
</comment>
<dbReference type="GO" id="GO:0017056">
    <property type="term" value="F:structural constituent of nuclear pore"/>
    <property type="evidence" value="ECO:0007669"/>
    <property type="project" value="InterPro"/>
</dbReference>
<reference evidence="12 13" key="1">
    <citation type="submission" date="2016-10" db="EMBL/GenBank/DDBJ databases">
        <title>The genome of Paramicrosporidium saccamoebae is the missing link in understanding Cryptomycota and Microsporidia evolution.</title>
        <authorList>
            <person name="Quandt C.A."/>
            <person name="Beaudet D."/>
            <person name="Corsaro D."/>
            <person name="Michel R."/>
            <person name="Corradi N."/>
            <person name="James T."/>
        </authorList>
    </citation>
    <scope>NUCLEOTIDE SEQUENCE [LARGE SCALE GENOMIC DNA]</scope>
    <source>
        <strain evidence="12 13">KSL3</strain>
    </source>
</reference>
<protein>
    <recommendedName>
        <fullName evidence="11">Peptidase S59 domain-containing protein</fullName>
    </recommendedName>
</protein>
<sequence>MFRPFGTPGGTATPFGTPQPTQQTNSFAFGTPGGFGAPATQFGGASTGMGAPPRYSVTTGLENDVNISLHTITAMPSYEKKSLEELRLEDYLAGRKGSSAPFGAVGQPVPSSGFNSSAGIFGAPAPPAAPSNNMFGGNAGVFGGNTGTFGGNTGTFGAQPNNQYFGAPAQAAQPSTTNFGAFGGMNQPSNTQQPSGGLFGAPQSTQQPAATGFGAFGKPATTTGFGTQPGTLTTVGGGSGSLFGGAGNTGSFGTLPSTNTQSGGLFAKPATTGFGFGSNTAAPAQPSTFGAPSGGLFGAAPTQQAQPAAGLFSFGAQSRPQQQPQQQQPAQAGGFSFNAPAQQQQTSLFGTAAPVAPPSSGFSFNLGGTQPAAQPAAPSFSFGTSAPTTTQPSGGFSFNLGGAANAPTAPMFPSATSTAAVQSNMPLISAESLSIKPPIPAALSTPKAAPPTGSAGEKTASQRSPARFTPRASFRLQPPSEVSNHTGGSLVTLTGFVLPKRVSAKKLVVSDAPPTPASGSRLASLSRVASFSELPSTPAAGENDTFGEKFLIPNDVTLRKLPYAQLCSVQNFTIGQRGIGQVRFLQPVDLTKIALSDIFDRIVVFEPRLVTLYPDDEFPEDEKPAVGTGLNVAAEVRLERCWCVSKADRQPIRDMGDPRLQTHIDRLKSMPDTQFVDYLPDSGTWVFRVDHFSSYGLTDYNESDQHQSITKVQHVAGRRFSLCWLPDGSGLISRYRVSSIWTILSPPSLTVDPIKLELKDAADDEIDKALALISILKSGSREDLLAWLKNRIAAKLSDHKLASICRAELADVNELLAFAGLDRLAVMASLKNRSGDSYANALCTLAAVQLELLPSSAPAIERFTLSLLSGRVSHDFNLPWEGILLAAMHYPPSNLATAVRAICIEGDFLWNFLKYNVCGEQQHLLRALKPRDPRDWTRSYIIAHSIALHNDPVGAPLFQIIKKQLAGQLLATGQWNLAARIINLSIGPFIKSHSELCMLPVIHVYRQQDESYARMANINIFRAWKAGYLSDTLGQVDSLIEAEMYEEAQEASRGLLVDYILQDKITEATELCERICCRVPAKDLFGVTLICAYLWTDSIPKSGMIAQILSFRPADLRERAAISLIAGSFVKSNYDPSLLQLLTLDQRLGLLNQLSAE</sequence>
<evidence type="ECO:0000256" key="1">
    <source>
        <dbReference type="ARBA" id="ARBA00004567"/>
    </source>
</evidence>
<dbReference type="GO" id="GO:0006405">
    <property type="term" value="P:RNA export from nucleus"/>
    <property type="evidence" value="ECO:0007669"/>
    <property type="project" value="TreeGrafter"/>
</dbReference>
<feature type="region of interest" description="Disordered" evidence="10">
    <location>
        <begin position="439"/>
        <end position="469"/>
    </location>
</feature>
<evidence type="ECO:0000256" key="9">
    <source>
        <dbReference type="ARBA" id="ARBA00023242"/>
    </source>
</evidence>
<feature type="region of interest" description="Disordered" evidence="10">
    <location>
        <begin position="316"/>
        <end position="336"/>
    </location>
</feature>
<organism evidence="12 13">
    <name type="scientific">Paramicrosporidium saccamoebae</name>
    <dbReference type="NCBI Taxonomy" id="1246581"/>
    <lineage>
        <taxon>Eukaryota</taxon>
        <taxon>Fungi</taxon>
        <taxon>Fungi incertae sedis</taxon>
        <taxon>Cryptomycota</taxon>
        <taxon>Cryptomycota incertae sedis</taxon>
        <taxon>Paramicrosporidium</taxon>
    </lineage>
</organism>
<evidence type="ECO:0000256" key="8">
    <source>
        <dbReference type="ARBA" id="ARBA00023132"/>
    </source>
</evidence>
<name>A0A2H9TI61_9FUNG</name>
<evidence type="ECO:0000256" key="10">
    <source>
        <dbReference type="SAM" id="MobiDB-lite"/>
    </source>
</evidence>
<dbReference type="InterPro" id="IPR007230">
    <property type="entry name" value="Nup98_auto-Pept-S59_dom"/>
</dbReference>
<dbReference type="GO" id="GO:0006606">
    <property type="term" value="P:protein import into nucleus"/>
    <property type="evidence" value="ECO:0007669"/>
    <property type="project" value="TreeGrafter"/>
</dbReference>
<evidence type="ECO:0000313" key="12">
    <source>
        <dbReference type="EMBL" id="PJF17443.1"/>
    </source>
</evidence>
<dbReference type="SUPFAM" id="SSF82215">
    <property type="entry name" value="C-terminal autoproteolytic domain of nucleoporin nup98"/>
    <property type="match status" value="1"/>
</dbReference>
<dbReference type="PANTHER" id="PTHR23198:SF6">
    <property type="entry name" value="NUCLEAR PORE COMPLEX PROTEIN NUP98-NUP96"/>
    <property type="match status" value="1"/>
</dbReference>
<dbReference type="Gene3D" id="3.30.1610.10">
    <property type="entry name" value="Peptidase S59, nucleoporin"/>
    <property type="match status" value="1"/>
</dbReference>
<keyword evidence="3" id="KW-0813">Transport</keyword>
<dbReference type="STRING" id="1246581.A0A2H9TI61"/>
<evidence type="ECO:0000256" key="6">
    <source>
        <dbReference type="ARBA" id="ARBA00022927"/>
    </source>
</evidence>
<keyword evidence="5" id="KW-0509">mRNA transport</keyword>